<evidence type="ECO:0000313" key="3">
    <source>
        <dbReference type="EMBL" id="TKR61375.1"/>
    </source>
</evidence>
<accession>A0A4V5ZXW8</accession>
<organism evidence="3 4">
    <name type="scientific">Steinernema carpocapsae</name>
    <name type="common">Entomopathogenic nematode</name>
    <dbReference type="NCBI Taxonomy" id="34508"/>
    <lineage>
        <taxon>Eukaryota</taxon>
        <taxon>Metazoa</taxon>
        <taxon>Ecdysozoa</taxon>
        <taxon>Nematoda</taxon>
        <taxon>Chromadorea</taxon>
        <taxon>Rhabditida</taxon>
        <taxon>Tylenchina</taxon>
        <taxon>Panagrolaimomorpha</taxon>
        <taxon>Strongyloidoidea</taxon>
        <taxon>Steinernematidae</taxon>
        <taxon>Steinernema</taxon>
    </lineage>
</organism>
<dbReference type="AlphaFoldDB" id="A0A4V5ZXW8"/>
<dbReference type="PROSITE" id="PS00028">
    <property type="entry name" value="ZINC_FINGER_C2H2_1"/>
    <property type="match status" value="1"/>
</dbReference>
<dbReference type="InterPro" id="IPR013087">
    <property type="entry name" value="Znf_C2H2_type"/>
</dbReference>
<feature type="region of interest" description="Disordered" evidence="1">
    <location>
        <begin position="112"/>
        <end position="134"/>
    </location>
</feature>
<keyword evidence="4" id="KW-1185">Reference proteome</keyword>
<sequence>MFFYNLIAYSFMVRRKIAYIGRVFTSEQLKLLRSVYKSIEAMYPSEAEFFQYIYTQLGVEISFSRNPFCDDRWTPEGAMYSTKELLEISNISEESIGIDEDIGSQVDDPFDEDFTSVEDNPANDSAIHSEAEDEPDLVDNSIEHFYSAPTTPEGTPQAESPMRAMSPLVLSPIPCVSMALISQADLTLDSNHSTVSRIEGHGGAKCAVCQKLVRGQKRLRRHHIANHHLHANCKCPVEKCGANFRTVEYLQAHIKRRHNFSTLTLQESSKFKIINDRFTCYMDQHMDRFFPHSSRINQPAAL</sequence>
<name>A0A4V5ZXW8_STECR</name>
<reference evidence="3 4" key="2">
    <citation type="journal article" date="2019" name="G3 (Bethesda)">
        <title>Hybrid Assembly of the Genome of the Entomopathogenic Nematode Steinernema carpocapsae Identifies the X-Chromosome.</title>
        <authorList>
            <person name="Serra L."/>
            <person name="Macchietto M."/>
            <person name="Macias-Munoz A."/>
            <person name="McGill C.J."/>
            <person name="Rodriguez I.M."/>
            <person name="Rodriguez B."/>
            <person name="Murad R."/>
            <person name="Mortazavi A."/>
        </authorList>
    </citation>
    <scope>NUCLEOTIDE SEQUENCE [LARGE SCALE GENOMIC DNA]</scope>
    <source>
        <strain evidence="3 4">ALL</strain>
    </source>
</reference>
<dbReference type="Proteomes" id="UP000298663">
    <property type="component" value="Unassembled WGS sequence"/>
</dbReference>
<proteinExistence type="predicted"/>
<dbReference type="EMBL" id="AZBU02000011">
    <property type="protein sequence ID" value="TKR61375.1"/>
    <property type="molecule type" value="Genomic_DNA"/>
</dbReference>
<gene>
    <name evidence="3" type="ORF">L596_028493</name>
</gene>
<comment type="caution">
    <text evidence="3">The sequence shown here is derived from an EMBL/GenBank/DDBJ whole genome shotgun (WGS) entry which is preliminary data.</text>
</comment>
<dbReference type="SMART" id="SM00355">
    <property type="entry name" value="ZnF_C2H2"/>
    <property type="match status" value="2"/>
</dbReference>
<reference evidence="3 4" key="1">
    <citation type="journal article" date="2015" name="Genome Biol.">
        <title>Comparative genomics of Steinernema reveals deeply conserved gene regulatory networks.</title>
        <authorList>
            <person name="Dillman A.R."/>
            <person name="Macchietto M."/>
            <person name="Porter C.F."/>
            <person name="Rogers A."/>
            <person name="Williams B."/>
            <person name="Antoshechkin I."/>
            <person name="Lee M.M."/>
            <person name="Goodwin Z."/>
            <person name="Lu X."/>
            <person name="Lewis E.E."/>
            <person name="Goodrich-Blair H."/>
            <person name="Stock S.P."/>
            <person name="Adams B.J."/>
            <person name="Sternberg P.W."/>
            <person name="Mortazavi A."/>
        </authorList>
    </citation>
    <scope>NUCLEOTIDE SEQUENCE [LARGE SCALE GENOMIC DNA]</scope>
    <source>
        <strain evidence="3 4">ALL</strain>
    </source>
</reference>
<protein>
    <recommendedName>
        <fullName evidence="2">C2H2-type domain-containing protein</fullName>
    </recommendedName>
</protein>
<evidence type="ECO:0000256" key="1">
    <source>
        <dbReference type="SAM" id="MobiDB-lite"/>
    </source>
</evidence>
<evidence type="ECO:0000259" key="2">
    <source>
        <dbReference type="PROSITE" id="PS00028"/>
    </source>
</evidence>
<dbReference type="Gene3D" id="3.30.160.60">
    <property type="entry name" value="Classic Zinc Finger"/>
    <property type="match status" value="1"/>
</dbReference>
<feature type="domain" description="C2H2-type" evidence="2">
    <location>
        <begin position="235"/>
        <end position="258"/>
    </location>
</feature>
<evidence type="ECO:0000313" key="4">
    <source>
        <dbReference type="Proteomes" id="UP000298663"/>
    </source>
</evidence>